<dbReference type="InterPro" id="IPR010982">
    <property type="entry name" value="Lambda_DNA-bd_dom_sf"/>
</dbReference>
<dbReference type="SUPFAM" id="SSF47413">
    <property type="entry name" value="lambda repressor-like DNA-binding domains"/>
    <property type="match status" value="1"/>
</dbReference>
<dbReference type="InterPro" id="IPR001387">
    <property type="entry name" value="Cro/C1-type_HTH"/>
</dbReference>
<keyword evidence="4" id="KW-1185">Reference proteome</keyword>
<comment type="caution">
    <text evidence="3">The sequence shown here is derived from an EMBL/GenBank/DDBJ whole genome shotgun (WGS) entry which is preliminary data.</text>
</comment>
<reference evidence="4" key="1">
    <citation type="journal article" date="2019" name="Int. J. Syst. Evol. Microbiol.">
        <title>The Global Catalogue of Microorganisms (GCM) 10K type strain sequencing project: providing services to taxonomists for standard genome sequencing and annotation.</title>
        <authorList>
            <consortium name="The Broad Institute Genomics Platform"/>
            <consortium name="The Broad Institute Genome Sequencing Center for Infectious Disease"/>
            <person name="Wu L."/>
            <person name="Ma J."/>
        </authorList>
    </citation>
    <scope>NUCLEOTIDE SEQUENCE [LARGE SCALE GENOMIC DNA]</scope>
    <source>
        <strain evidence="4">JCM 18200</strain>
    </source>
</reference>
<dbReference type="PROSITE" id="PS50943">
    <property type="entry name" value="HTH_CROC1"/>
    <property type="match status" value="1"/>
</dbReference>
<accession>A0ABP9BZ01</accession>
<keyword evidence="1" id="KW-0238">DNA-binding</keyword>
<evidence type="ECO:0000259" key="2">
    <source>
        <dbReference type="PROSITE" id="PS50943"/>
    </source>
</evidence>
<protein>
    <submittedName>
        <fullName evidence="3">Helix-turn-helix transcriptional regulator</fullName>
    </submittedName>
</protein>
<name>A0ABP9BZ01_9SPHI</name>
<feature type="domain" description="HTH cro/C1-type" evidence="2">
    <location>
        <begin position="38"/>
        <end position="92"/>
    </location>
</feature>
<dbReference type="CDD" id="cd00093">
    <property type="entry name" value="HTH_XRE"/>
    <property type="match status" value="1"/>
</dbReference>
<dbReference type="PANTHER" id="PTHR46797:SF24">
    <property type="entry name" value="DNA-BINDING PHAGE PROTEIN"/>
    <property type="match status" value="1"/>
</dbReference>
<dbReference type="InterPro" id="IPR050807">
    <property type="entry name" value="TransReg_Diox_bact_type"/>
</dbReference>
<evidence type="ECO:0000313" key="4">
    <source>
        <dbReference type="Proteomes" id="UP001501411"/>
    </source>
</evidence>
<dbReference type="Proteomes" id="UP001501411">
    <property type="component" value="Unassembled WGS sequence"/>
</dbReference>
<organism evidence="3 4">
    <name type="scientific">Olivibacter ginsenosidimutans</name>
    <dbReference type="NCBI Taxonomy" id="1176537"/>
    <lineage>
        <taxon>Bacteria</taxon>
        <taxon>Pseudomonadati</taxon>
        <taxon>Bacteroidota</taxon>
        <taxon>Sphingobacteriia</taxon>
        <taxon>Sphingobacteriales</taxon>
        <taxon>Sphingobacteriaceae</taxon>
        <taxon>Olivibacter</taxon>
    </lineage>
</organism>
<evidence type="ECO:0000313" key="3">
    <source>
        <dbReference type="EMBL" id="GAA4802162.1"/>
    </source>
</evidence>
<dbReference type="EMBL" id="BAABIQ010000042">
    <property type="protein sequence ID" value="GAA4802162.1"/>
    <property type="molecule type" value="Genomic_DNA"/>
</dbReference>
<dbReference type="SMART" id="SM00530">
    <property type="entry name" value="HTH_XRE"/>
    <property type="match status" value="1"/>
</dbReference>
<evidence type="ECO:0000256" key="1">
    <source>
        <dbReference type="ARBA" id="ARBA00023125"/>
    </source>
</evidence>
<dbReference type="Pfam" id="PF01381">
    <property type="entry name" value="HTH_3"/>
    <property type="match status" value="1"/>
</dbReference>
<gene>
    <name evidence="3" type="ORF">GCM10023231_33880</name>
</gene>
<proteinExistence type="predicted"/>
<dbReference type="Gene3D" id="1.10.260.40">
    <property type="entry name" value="lambda repressor-like DNA-binding domains"/>
    <property type="match status" value="1"/>
</dbReference>
<sequence length="105" mass="11827">MKTHTLDEVQNELIGAIGTAERDLFEYELQMDLIGKAIKQTRRERNLTQEELGKLIGVQKAQISRLENNASNVTMDTLLKVFTALKAKVKLQVELPNLSVHIGQP</sequence>
<dbReference type="RefSeq" id="WP_345233526.1">
    <property type="nucleotide sequence ID" value="NZ_BAABIQ010000042.1"/>
</dbReference>
<dbReference type="PANTHER" id="PTHR46797">
    <property type="entry name" value="HTH-TYPE TRANSCRIPTIONAL REGULATOR"/>
    <property type="match status" value="1"/>
</dbReference>